<gene>
    <name evidence="1" type="primary">10</name>
    <name evidence="1" type="ORF">PBI_SINATRA_10</name>
</gene>
<dbReference type="Proteomes" id="UP000317453">
    <property type="component" value="Genome"/>
</dbReference>
<evidence type="ECO:0000313" key="1">
    <source>
        <dbReference type="EMBL" id="QDH92738.1"/>
    </source>
</evidence>
<protein>
    <submittedName>
        <fullName evidence="1">Uncharacterized protein</fullName>
    </submittedName>
</protein>
<proteinExistence type="predicted"/>
<name>A0A514DGK1_9CAUD</name>
<sequence length="136" mass="14464">MVMSTQTLGEAARLLEQSVLIDSVQLLLVGDPVTVGYHVTRETVPVGDPVPALVQTTVLANAVESQVSNVYSVKVPQGTVVDPGMAVEVLTCQQEPSLVGKKLLLDKVSQNGLAMIRKAVASDFHQVDQQGKENLS</sequence>
<dbReference type="EMBL" id="MK937602">
    <property type="protein sequence ID" value="QDH92738.1"/>
    <property type="molecule type" value="Genomic_DNA"/>
</dbReference>
<evidence type="ECO:0000313" key="2">
    <source>
        <dbReference type="Proteomes" id="UP000317453"/>
    </source>
</evidence>
<accession>A0A514DGK1</accession>
<reference evidence="1 2" key="1">
    <citation type="submission" date="2019-05" db="EMBL/GenBank/DDBJ databases">
        <authorList>
            <person name="Stoner T.H."/>
            <person name="Aull H.G."/>
            <person name="Divens A.M."/>
            <person name="Zack K."/>
            <person name="Garlena R.A."/>
            <person name="Russell D.A."/>
            <person name="Pope W.H."/>
            <person name="Jacobs-Sera D."/>
            <person name="Hatfull G.F."/>
        </authorList>
    </citation>
    <scope>NUCLEOTIDE SEQUENCE [LARGE SCALE GENOMIC DNA]</scope>
</reference>
<organism evidence="1 2">
    <name type="scientific">Microbacterium phage Sinatra</name>
    <dbReference type="NCBI Taxonomy" id="2591219"/>
    <lineage>
        <taxon>Viruses</taxon>
        <taxon>Duplodnaviria</taxon>
        <taxon>Heunggongvirae</taxon>
        <taxon>Uroviricota</taxon>
        <taxon>Caudoviricetes</taxon>
        <taxon>Kojivirus</taxon>
        <taxon>Kojivirus koji</taxon>
    </lineage>
</organism>